<gene>
    <name evidence="2" type="ORF">Q75_08385</name>
</gene>
<evidence type="ECO:0000313" key="3">
    <source>
        <dbReference type="Proteomes" id="UP000074108"/>
    </source>
</evidence>
<organism evidence="2 3">
    <name type="scientific">Bacillus coahuilensis p1.1.43</name>
    <dbReference type="NCBI Taxonomy" id="1150625"/>
    <lineage>
        <taxon>Bacteria</taxon>
        <taxon>Bacillati</taxon>
        <taxon>Bacillota</taxon>
        <taxon>Bacilli</taxon>
        <taxon>Bacillales</taxon>
        <taxon>Bacillaceae</taxon>
        <taxon>Bacillus</taxon>
    </lineage>
</organism>
<comment type="caution">
    <text evidence="2">The sequence shown here is derived from an EMBL/GenBank/DDBJ whole genome shotgun (WGS) entry which is preliminary data.</text>
</comment>
<dbReference type="PANTHER" id="PTHR38440">
    <property type="entry name" value="UPF0398 PROTEIN YPSA"/>
    <property type="match status" value="1"/>
</dbReference>
<dbReference type="RefSeq" id="WP_059351067.1">
    <property type="nucleotide sequence ID" value="NZ_LDYG01000028.1"/>
</dbReference>
<keyword evidence="3" id="KW-1185">Reference proteome</keyword>
<dbReference type="PANTHER" id="PTHR38440:SF1">
    <property type="entry name" value="UPF0398 PROTEIN SPR0331"/>
    <property type="match status" value="1"/>
</dbReference>
<dbReference type="InterPro" id="IPR010697">
    <property type="entry name" value="YspA"/>
</dbReference>
<comment type="similarity">
    <text evidence="1">Belongs to the UPF0398 family.</text>
</comment>
<proteinExistence type="inferred from homology"/>
<dbReference type="OrthoDB" id="2301957at2"/>
<dbReference type="PIRSF" id="PIRSF021290">
    <property type="entry name" value="DUF1273"/>
    <property type="match status" value="1"/>
</dbReference>
<dbReference type="SUPFAM" id="SSF102405">
    <property type="entry name" value="MCP/YpsA-like"/>
    <property type="match status" value="1"/>
</dbReference>
<reference evidence="2 3" key="1">
    <citation type="journal article" date="2016" name="Front. Microbiol.">
        <title>Microevolution Analysis of Bacillus coahuilensis Unveils Differences in Phosphorus Acquisition Strategies and Their Regulation.</title>
        <authorList>
            <person name="Gomez-Lunar Z."/>
            <person name="Hernandez-Gonzalez I."/>
            <person name="Rodriguez-Torres M.D."/>
            <person name="Souza V."/>
            <person name="Olmedo-Alvarez G."/>
        </authorList>
    </citation>
    <scope>NUCLEOTIDE SEQUENCE [LARGE SCALE GENOMIC DNA]</scope>
    <source>
        <strain evidence="3">p1.1.43</strain>
    </source>
</reference>
<dbReference type="HAMAP" id="MF_01575">
    <property type="entry name" value="UPF0398"/>
    <property type="match status" value="1"/>
</dbReference>
<dbReference type="Gene3D" id="3.40.50.450">
    <property type="match status" value="1"/>
</dbReference>
<dbReference type="Pfam" id="PF06908">
    <property type="entry name" value="YpsA"/>
    <property type="match status" value="1"/>
</dbReference>
<protein>
    <recommendedName>
        <fullName evidence="1">UPF0398 protein Q75_08385</fullName>
    </recommendedName>
</protein>
<dbReference type="PATRIC" id="fig|1150625.3.peg.1773"/>
<dbReference type="AlphaFoldDB" id="A0A147K8K4"/>
<dbReference type="STRING" id="1150625.Q75_08385"/>
<name>A0A147K8K4_9BACI</name>
<dbReference type="NCBIfam" id="NF010181">
    <property type="entry name" value="PRK13660.1"/>
    <property type="match status" value="1"/>
</dbReference>
<dbReference type="EMBL" id="LDYG01000028">
    <property type="protein sequence ID" value="KUP06532.1"/>
    <property type="molecule type" value="Genomic_DNA"/>
</dbReference>
<dbReference type="Proteomes" id="UP000074108">
    <property type="component" value="Unassembled WGS sequence"/>
</dbReference>
<sequence>MSVVAITGYKNYELGISKNNDPAISYIKMAIKKNYFLLLKKDMNWVLISGQLGIEMWAAEVVFDLQLEHPDLKLAILTPFLNQEKNWNETNKEYYETICMQSDFVESISQKEYESPEQFRQKNILFIEKSNASIVVYDTERDGSPKFYMDLVKRYQEKHEYECRMITFHDLQLIVEEEQEKTRDFY</sequence>
<accession>A0A147K8K4</accession>
<evidence type="ECO:0000256" key="1">
    <source>
        <dbReference type="HAMAP-Rule" id="MF_01575"/>
    </source>
</evidence>
<evidence type="ECO:0000313" key="2">
    <source>
        <dbReference type="EMBL" id="KUP06532.1"/>
    </source>
</evidence>